<evidence type="ECO:0000256" key="1">
    <source>
        <dbReference type="SAM" id="SignalP"/>
    </source>
</evidence>
<dbReference type="NCBIfam" id="TIGR02595">
    <property type="entry name" value="PEP_CTERM"/>
    <property type="match status" value="1"/>
</dbReference>
<proteinExistence type="predicted"/>
<organism evidence="3 4">
    <name type="scientific">Pelomonas lactea</name>
    <dbReference type="NCBI Taxonomy" id="3299030"/>
    <lineage>
        <taxon>Bacteria</taxon>
        <taxon>Pseudomonadati</taxon>
        <taxon>Pseudomonadota</taxon>
        <taxon>Betaproteobacteria</taxon>
        <taxon>Burkholderiales</taxon>
        <taxon>Sphaerotilaceae</taxon>
        <taxon>Roseateles</taxon>
    </lineage>
</organism>
<dbReference type="Proteomes" id="UP001606302">
    <property type="component" value="Unassembled WGS sequence"/>
</dbReference>
<gene>
    <name evidence="3" type="ORF">ACG04Q_08090</name>
</gene>
<evidence type="ECO:0000313" key="3">
    <source>
        <dbReference type="EMBL" id="MFG6461527.1"/>
    </source>
</evidence>
<keyword evidence="4" id="KW-1185">Reference proteome</keyword>
<reference evidence="3 4" key="1">
    <citation type="submission" date="2024-08" db="EMBL/GenBank/DDBJ databases">
        <authorList>
            <person name="Lu H."/>
        </authorList>
    </citation>
    <scope>NUCLEOTIDE SEQUENCE [LARGE SCALE GENOMIC DNA]</scope>
    <source>
        <strain evidence="3 4">DXS20W</strain>
    </source>
</reference>
<feature type="signal peptide" evidence="1">
    <location>
        <begin position="1"/>
        <end position="18"/>
    </location>
</feature>
<evidence type="ECO:0000313" key="4">
    <source>
        <dbReference type="Proteomes" id="UP001606302"/>
    </source>
</evidence>
<dbReference type="Gene3D" id="2.60.120.260">
    <property type="entry name" value="Galactose-binding domain-like"/>
    <property type="match status" value="1"/>
</dbReference>
<dbReference type="Pfam" id="PF07589">
    <property type="entry name" value="PEP-CTERM"/>
    <property type="match status" value="1"/>
</dbReference>
<feature type="chain" id="PRO_5046283649" evidence="1">
    <location>
        <begin position="19"/>
        <end position="219"/>
    </location>
</feature>
<name>A0ABW7GHT5_9BURK</name>
<evidence type="ECO:0000259" key="2">
    <source>
        <dbReference type="Pfam" id="PF07589"/>
    </source>
</evidence>
<comment type="caution">
    <text evidence="3">The sequence shown here is derived from an EMBL/GenBank/DDBJ whole genome shotgun (WGS) entry which is preliminary data.</text>
</comment>
<keyword evidence="1" id="KW-0732">Signal</keyword>
<protein>
    <submittedName>
        <fullName evidence="3">PEP-CTERM sorting domain-containing protein</fullName>
    </submittedName>
</protein>
<dbReference type="InterPro" id="IPR013424">
    <property type="entry name" value="Ice-binding_C"/>
</dbReference>
<dbReference type="EMBL" id="JBIGHX010000002">
    <property type="protein sequence ID" value="MFG6461527.1"/>
    <property type="molecule type" value="Genomic_DNA"/>
</dbReference>
<sequence length="219" mass="21887">MKAQAALASFLLAGAAGAATTNGIANGGFEAPPPDGNWLAAGWMTAPTGNPVQWSSDAHSGSHSALLTVPKGDGASVLFQDSVGHGGLAPLGAANVGDTPTLSFWAKGDVGANGDLYLTLRYMGAAGGPVTAVAQHFSVSAGWTQHTFLSAAAVPAGATSLFFELTSAAGAQVGGRVNAVYLDDVQFNLTTAPVPEPETYALLIAGLGVVGAIARRRRA</sequence>
<feature type="domain" description="Ice-binding protein C-terminal" evidence="2">
    <location>
        <begin position="193"/>
        <end position="218"/>
    </location>
</feature>
<accession>A0ABW7GHT5</accession>